<dbReference type="PANTHER" id="PTHR11098:SF1">
    <property type="entry name" value="NICOTINATE PHOSPHORIBOSYLTRANSFERASE"/>
    <property type="match status" value="1"/>
</dbReference>
<dbReference type="InterPro" id="IPR013785">
    <property type="entry name" value="Aldolase_TIM"/>
</dbReference>
<dbReference type="SUPFAM" id="SSF51690">
    <property type="entry name" value="Nicotinate/Quinolinate PRTase C-terminal domain-like"/>
    <property type="match status" value="1"/>
</dbReference>
<dbReference type="InterPro" id="IPR041619">
    <property type="entry name" value="NAPRTase_C"/>
</dbReference>
<dbReference type="AlphaFoldDB" id="A0A4Y9T2M9"/>
<evidence type="ECO:0000256" key="4">
    <source>
        <dbReference type="ARBA" id="ARBA00022553"/>
    </source>
</evidence>
<dbReference type="InterPro" id="IPR006405">
    <property type="entry name" value="Nic_PRibTrfase_pncB"/>
</dbReference>
<dbReference type="UniPathway" id="UPA00253">
    <property type="reaction ID" value="UER00457"/>
</dbReference>
<organism evidence="13 14">
    <name type="scientific">Massilia horti</name>
    <dbReference type="NCBI Taxonomy" id="2562153"/>
    <lineage>
        <taxon>Bacteria</taxon>
        <taxon>Pseudomonadati</taxon>
        <taxon>Pseudomonadota</taxon>
        <taxon>Betaproteobacteria</taxon>
        <taxon>Burkholderiales</taxon>
        <taxon>Oxalobacteraceae</taxon>
        <taxon>Telluria group</taxon>
        <taxon>Massilia</taxon>
    </lineage>
</organism>
<dbReference type="EMBL" id="SPUM01000094">
    <property type="protein sequence ID" value="TFW31300.1"/>
    <property type="molecule type" value="Genomic_DNA"/>
</dbReference>
<dbReference type="CDD" id="cd01570">
    <property type="entry name" value="NAPRTase_A"/>
    <property type="match status" value="1"/>
</dbReference>
<dbReference type="GO" id="GO:0034355">
    <property type="term" value="P:NAD+ biosynthetic process via the salvage pathway"/>
    <property type="evidence" value="ECO:0007669"/>
    <property type="project" value="TreeGrafter"/>
</dbReference>
<dbReference type="InterPro" id="IPR041525">
    <property type="entry name" value="N/Namide_PRibTrfase"/>
</dbReference>
<feature type="domain" description="Nicotinate phosphoribosyltransferase N-terminal" evidence="11">
    <location>
        <begin position="8"/>
        <end position="130"/>
    </location>
</feature>
<proteinExistence type="inferred from homology"/>
<dbReference type="Pfam" id="PF04095">
    <property type="entry name" value="NAPRTase"/>
    <property type="match status" value="1"/>
</dbReference>
<dbReference type="Pfam" id="PF17956">
    <property type="entry name" value="NAPRTase_C"/>
    <property type="match status" value="1"/>
</dbReference>
<reference evidence="13 14" key="1">
    <citation type="submission" date="2019-03" db="EMBL/GenBank/DDBJ databases">
        <title>Draft genome of Massilia hortus sp. nov., a novel bacterial species of the Oxalobacteraceae family.</title>
        <authorList>
            <person name="Peta V."/>
            <person name="Raths R."/>
            <person name="Bucking H."/>
        </authorList>
    </citation>
    <scope>NUCLEOTIDE SEQUENCE [LARGE SCALE GENOMIC DNA]</scope>
    <source>
        <strain evidence="13 14">ONC3</strain>
    </source>
</reference>
<evidence type="ECO:0000256" key="5">
    <source>
        <dbReference type="ARBA" id="ARBA00022598"/>
    </source>
</evidence>
<evidence type="ECO:0000256" key="7">
    <source>
        <dbReference type="ARBA" id="ARBA00022679"/>
    </source>
</evidence>
<dbReference type="PIRSF" id="PIRSF000484">
    <property type="entry name" value="NAPRT"/>
    <property type="match status" value="1"/>
</dbReference>
<comment type="similarity">
    <text evidence="2 9">Belongs to the NAPRTase family.</text>
</comment>
<dbReference type="SUPFAM" id="SSF54675">
    <property type="entry name" value="Nicotinate/Quinolinate PRTase N-terminal domain-like"/>
    <property type="match status" value="1"/>
</dbReference>
<comment type="PTM">
    <text evidence="9">Transiently phosphorylated on a His residue during the reaction cycle. Phosphorylation strongly increases the affinity for substrates and increases the rate of nicotinate D-ribonucleotide production. Dephosphorylation regenerates the low-affinity form of the enzyme, leading to product release.</text>
</comment>
<dbReference type="EC" id="6.3.4.21" evidence="3 9"/>
<dbReference type="GO" id="GO:0005829">
    <property type="term" value="C:cytosol"/>
    <property type="evidence" value="ECO:0007669"/>
    <property type="project" value="TreeGrafter"/>
</dbReference>
<gene>
    <name evidence="13" type="ORF">E4O92_13940</name>
</gene>
<evidence type="ECO:0000256" key="9">
    <source>
        <dbReference type="RuleBase" id="RU365100"/>
    </source>
</evidence>
<dbReference type="InterPro" id="IPR040727">
    <property type="entry name" value="NAPRTase_N"/>
</dbReference>
<dbReference type="Gene3D" id="3.20.20.70">
    <property type="entry name" value="Aldolase class I"/>
    <property type="match status" value="1"/>
</dbReference>
<accession>A0A4Y9T2M9</accession>
<dbReference type="Pfam" id="PF17767">
    <property type="entry name" value="NAPRTase_N"/>
    <property type="match status" value="1"/>
</dbReference>
<feature type="domain" description="Nicotinate phosphoribosyltransferase C-terminal" evidence="12">
    <location>
        <begin position="376"/>
        <end position="433"/>
    </location>
</feature>
<dbReference type="InterPro" id="IPR007229">
    <property type="entry name" value="Nic_PRibTrfase-Fam"/>
</dbReference>
<protein>
    <recommendedName>
        <fullName evidence="3 9">Nicotinate phosphoribosyltransferase</fullName>
        <ecNumber evidence="3 9">6.3.4.21</ecNumber>
    </recommendedName>
</protein>
<dbReference type="RefSeq" id="WP_135190341.1">
    <property type="nucleotide sequence ID" value="NZ_SPUM01000094.1"/>
</dbReference>
<sequence length="446" mass="48461">MDTAASVLLTDLYELTMLQSYYRSGMNEPAVFEFFVRSLPQSRNFLVAAGLEQVLEYLQTLAFSPEDIGSLQALGRFDAGFLESLRDLRFGGDVDAVPEGTIMFPGEPLLRVRAPLREAQLVESRVINLLQFQTMIASKAVRSVLAARGKQLVDFGMRRAHGAEAALLSARASYLAGFDGSATVAAGVRFGIPLFGTMAHSFVQAHQNEAEAFAAYARTFPGRTTLLIDTYDVQAAARLVARLAGQDGLRFEGVRIDSGDLADYAREVRAILDGAGCREIAIFASSNLDEYQVQALEQARAPIQGYGIGTRMNTSADAPFLDCAYKLVDYAGRPVSKLSTGKATWPGAKQVFRRDGLRGEIATDCLALEGEQDAGTPLLVPVMRAGRPLAAPEPLATLRERVRLQLERLPAPLRALAPAQPYPVTISPELQALGQQVEVRQRLMHA</sequence>
<keyword evidence="4" id="KW-0597">Phosphoprotein</keyword>
<evidence type="ECO:0000256" key="2">
    <source>
        <dbReference type="ARBA" id="ARBA00010897"/>
    </source>
</evidence>
<evidence type="ECO:0000256" key="8">
    <source>
        <dbReference type="ARBA" id="ARBA00048668"/>
    </source>
</evidence>
<dbReference type="NCBIfam" id="NF006696">
    <property type="entry name" value="PRK09243.1-3"/>
    <property type="match status" value="1"/>
</dbReference>
<comment type="pathway">
    <text evidence="1 9">Cofactor biosynthesis; NAD(+) biosynthesis; nicotinate D-ribonucleotide from nicotinate: step 1/1.</text>
</comment>
<comment type="caution">
    <text evidence="13">The sequence shown here is derived from an EMBL/GenBank/DDBJ whole genome shotgun (WGS) entry which is preliminary data.</text>
</comment>
<evidence type="ECO:0000259" key="12">
    <source>
        <dbReference type="Pfam" id="PF17956"/>
    </source>
</evidence>
<name>A0A4Y9T2M9_9BURK</name>
<evidence type="ECO:0000313" key="13">
    <source>
        <dbReference type="EMBL" id="TFW31300.1"/>
    </source>
</evidence>
<comment type="catalytic activity">
    <reaction evidence="8 9">
        <text>5-phospho-alpha-D-ribose 1-diphosphate + nicotinate + ATP + H2O = nicotinate beta-D-ribonucleotide + ADP + phosphate + diphosphate</text>
        <dbReference type="Rhea" id="RHEA:36163"/>
        <dbReference type="ChEBI" id="CHEBI:15377"/>
        <dbReference type="ChEBI" id="CHEBI:30616"/>
        <dbReference type="ChEBI" id="CHEBI:32544"/>
        <dbReference type="ChEBI" id="CHEBI:33019"/>
        <dbReference type="ChEBI" id="CHEBI:43474"/>
        <dbReference type="ChEBI" id="CHEBI:57502"/>
        <dbReference type="ChEBI" id="CHEBI:58017"/>
        <dbReference type="ChEBI" id="CHEBI:456216"/>
        <dbReference type="EC" id="6.3.4.21"/>
    </reaction>
</comment>
<dbReference type="Gene3D" id="3.20.140.10">
    <property type="entry name" value="nicotinate phosphoribosyltransferase"/>
    <property type="match status" value="2"/>
</dbReference>
<keyword evidence="14" id="KW-1185">Reference proteome</keyword>
<dbReference type="GO" id="GO:0004516">
    <property type="term" value="F:nicotinate phosphoribosyltransferase activity"/>
    <property type="evidence" value="ECO:0007669"/>
    <property type="project" value="UniProtKB-UniRule"/>
</dbReference>
<evidence type="ECO:0000256" key="3">
    <source>
        <dbReference type="ARBA" id="ARBA00013236"/>
    </source>
</evidence>
<keyword evidence="5 9" id="KW-0436">Ligase</keyword>
<dbReference type="PANTHER" id="PTHR11098">
    <property type="entry name" value="NICOTINATE PHOSPHORIBOSYLTRANSFERASE"/>
    <property type="match status" value="1"/>
</dbReference>
<dbReference type="GO" id="GO:0016757">
    <property type="term" value="F:glycosyltransferase activity"/>
    <property type="evidence" value="ECO:0007669"/>
    <property type="project" value="UniProtKB-KW"/>
</dbReference>
<keyword evidence="6 9" id="KW-0662">Pyridine nucleotide biosynthesis</keyword>
<feature type="domain" description="Nicotinate/nicotinamide phosphoribosyltransferase" evidence="10">
    <location>
        <begin position="151"/>
        <end position="326"/>
    </location>
</feature>
<dbReference type="NCBIfam" id="TIGR01513">
    <property type="entry name" value="NAPRTase_put"/>
    <property type="match status" value="1"/>
</dbReference>
<evidence type="ECO:0000256" key="6">
    <source>
        <dbReference type="ARBA" id="ARBA00022642"/>
    </source>
</evidence>
<dbReference type="NCBIfam" id="NF009131">
    <property type="entry name" value="PRK12484.1"/>
    <property type="match status" value="1"/>
</dbReference>
<comment type="function">
    <text evidence="9">Catalyzes the first step in the biosynthesis of NAD from nicotinic acid, the ATP-dependent synthesis of beta-nicotinate D-ribonucleotide from nicotinate and 5-phospho-D-ribose 1-phosphate.</text>
</comment>
<evidence type="ECO:0000256" key="1">
    <source>
        <dbReference type="ARBA" id="ARBA00004952"/>
    </source>
</evidence>
<dbReference type="OrthoDB" id="9771406at2"/>
<evidence type="ECO:0000259" key="10">
    <source>
        <dbReference type="Pfam" id="PF04095"/>
    </source>
</evidence>
<dbReference type="Proteomes" id="UP000297258">
    <property type="component" value="Unassembled WGS sequence"/>
</dbReference>
<dbReference type="InterPro" id="IPR036068">
    <property type="entry name" value="Nicotinate_pribotase-like_C"/>
</dbReference>
<evidence type="ECO:0000259" key="11">
    <source>
        <dbReference type="Pfam" id="PF17767"/>
    </source>
</evidence>
<keyword evidence="7 9" id="KW-0808">Transferase</keyword>
<evidence type="ECO:0000313" key="14">
    <source>
        <dbReference type="Proteomes" id="UP000297258"/>
    </source>
</evidence>
<keyword evidence="13" id="KW-0328">Glycosyltransferase</keyword>